<dbReference type="RefSeq" id="WP_191158668.1">
    <property type="nucleotide sequence ID" value="NZ_JACXAI010000015.1"/>
</dbReference>
<dbReference type="Proteomes" id="UP000626844">
    <property type="component" value="Unassembled WGS sequence"/>
</dbReference>
<proteinExistence type="predicted"/>
<dbReference type="InterPro" id="IPR025072">
    <property type="entry name" value="Fur_reg_FbpA"/>
</dbReference>
<keyword evidence="2" id="KW-1185">Reference proteome</keyword>
<evidence type="ECO:0000313" key="1">
    <source>
        <dbReference type="EMBL" id="MBD1381071.1"/>
    </source>
</evidence>
<sequence>MKLFKMIERRKKSIIEFLINNGVYNSGDYRQLFEIPLKDLEKEYRQIQQSMND</sequence>
<dbReference type="Pfam" id="PF13076">
    <property type="entry name" value="Fur_reg_FbpA"/>
    <property type="match status" value="1"/>
</dbReference>
<dbReference type="EMBL" id="JACXAI010000015">
    <property type="protein sequence ID" value="MBD1381071.1"/>
    <property type="molecule type" value="Genomic_DNA"/>
</dbReference>
<accession>A0A926NGX0</accession>
<dbReference type="AlphaFoldDB" id="A0A926NGX0"/>
<comment type="caution">
    <text evidence="1">The sequence shown here is derived from an EMBL/GenBank/DDBJ whole genome shotgun (WGS) entry which is preliminary data.</text>
</comment>
<organism evidence="1 2">
    <name type="scientific">Metabacillus arenae</name>
    <dbReference type="NCBI Taxonomy" id="2771434"/>
    <lineage>
        <taxon>Bacteria</taxon>
        <taxon>Bacillati</taxon>
        <taxon>Bacillota</taxon>
        <taxon>Bacilli</taxon>
        <taxon>Bacillales</taxon>
        <taxon>Bacillaceae</taxon>
        <taxon>Metabacillus</taxon>
    </lineage>
</organism>
<name>A0A926NGX0_9BACI</name>
<evidence type="ECO:0000313" key="2">
    <source>
        <dbReference type="Proteomes" id="UP000626844"/>
    </source>
</evidence>
<protein>
    <submittedName>
        <fullName evidence="1">Fur-regulated basic protein FbpA</fullName>
    </submittedName>
</protein>
<gene>
    <name evidence="1" type="primary">fbpA</name>
    <name evidence="1" type="ORF">IC621_12590</name>
</gene>
<reference evidence="1" key="1">
    <citation type="submission" date="2020-09" db="EMBL/GenBank/DDBJ databases">
        <title>A novel bacterium of genus Bacillus, isolated from South China Sea.</title>
        <authorList>
            <person name="Huang H."/>
            <person name="Mo K."/>
            <person name="Hu Y."/>
        </authorList>
    </citation>
    <scope>NUCLEOTIDE SEQUENCE</scope>
    <source>
        <strain evidence="1">IB182487</strain>
    </source>
</reference>